<comment type="caution">
    <text evidence="2">The sequence shown here is derived from an EMBL/GenBank/DDBJ whole genome shotgun (WGS) entry which is preliminary data.</text>
</comment>
<feature type="domain" description="CorA-like transporter" evidence="1">
    <location>
        <begin position="101"/>
        <end position="164"/>
    </location>
</feature>
<dbReference type="InterPro" id="IPR058257">
    <property type="entry name" value="CorA-like_dom"/>
</dbReference>
<dbReference type="EMBL" id="JAJGCB010000005">
    <property type="protein sequence ID" value="KAJ8992665.1"/>
    <property type="molecule type" value="Genomic_DNA"/>
</dbReference>
<sequence>MQLIWAKHVARILKSKRSMQEMQEIHLPRPFQESILNNRFYPQNLSLKTTITYRATLKPLKTRLDAAASNLFVENDTRVEVPVRDFHNDGSKDISEEFNIQNLQRRYDELTQKDWGSEDKSFGTVEKCFRSNLAAHLMFCHWSTEGWRWRALWLETILEGATFKVLVRLHGPDAAYSLSKREQVVQLQLWEDKVSECVMAMGANVNIITSICRFYNGLLDDKDVPQSLKDAYGLDIVGLSVYGRYDL</sequence>
<evidence type="ECO:0000259" key="1">
    <source>
        <dbReference type="Pfam" id="PF26616"/>
    </source>
</evidence>
<dbReference type="AlphaFoldDB" id="A0AAN6EZ87"/>
<organism evidence="2 3">
    <name type="scientific">Exophiala dermatitidis</name>
    <name type="common">Black yeast-like fungus</name>
    <name type="synonym">Wangiella dermatitidis</name>
    <dbReference type="NCBI Taxonomy" id="5970"/>
    <lineage>
        <taxon>Eukaryota</taxon>
        <taxon>Fungi</taxon>
        <taxon>Dikarya</taxon>
        <taxon>Ascomycota</taxon>
        <taxon>Pezizomycotina</taxon>
        <taxon>Eurotiomycetes</taxon>
        <taxon>Chaetothyriomycetidae</taxon>
        <taxon>Chaetothyriales</taxon>
        <taxon>Herpotrichiellaceae</taxon>
        <taxon>Exophiala</taxon>
    </lineage>
</organism>
<protein>
    <recommendedName>
        <fullName evidence="1">CorA-like transporter domain-containing protein</fullName>
    </recommendedName>
</protein>
<accession>A0AAN6EZ87</accession>
<evidence type="ECO:0000313" key="2">
    <source>
        <dbReference type="EMBL" id="KAJ8992665.1"/>
    </source>
</evidence>
<dbReference type="Pfam" id="PF26616">
    <property type="entry name" value="CorA-like"/>
    <property type="match status" value="1"/>
</dbReference>
<name>A0AAN6EZ87_EXODE</name>
<gene>
    <name evidence="2" type="ORF">HRR80_003764</name>
</gene>
<proteinExistence type="predicted"/>
<dbReference type="Proteomes" id="UP001161757">
    <property type="component" value="Unassembled WGS sequence"/>
</dbReference>
<evidence type="ECO:0000313" key="3">
    <source>
        <dbReference type="Proteomes" id="UP001161757"/>
    </source>
</evidence>
<reference evidence="2" key="1">
    <citation type="submission" date="2023-01" db="EMBL/GenBank/DDBJ databases">
        <title>Exophiala dermititidis isolated from Cystic Fibrosis Patient.</title>
        <authorList>
            <person name="Kurbessoian T."/>
            <person name="Crocker A."/>
            <person name="Murante D."/>
            <person name="Hogan D.A."/>
            <person name="Stajich J.E."/>
        </authorList>
    </citation>
    <scope>NUCLEOTIDE SEQUENCE</scope>
    <source>
        <strain evidence="2">Ex8</strain>
    </source>
</reference>